<keyword evidence="1" id="KW-0812">Transmembrane</keyword>
<dbReference type="Pfam" id="PF14014">
    <property type="entry name" value="DUF4230"/>
    <property type="match status" value="1"/>
</dbReference>
<feature type="transmembrane region" description="Helical" evidence="1">
    <location>
        <begin position="6"/>
        <end position="25"/>
    </location>
</feature>
<keyword evidence="3" id="KW-1185">Reference proteome</keyword>
<dbReference type="InterPro" id="IPR025324">
    <property type="entry name" value="DUF4230"/>
</dbReference>
<name>A0A3N0DPJ8_SINP1</name>
<dbReference type="EMBL" id="RJTM01000162">
    <property type="protein sequence ID" value="RNL77376.1"/>
    <property type="molecule type" value="Genomic_DNA"/>
</dbReference>
<gene>
    <name evidence="2" type="ORF">ED312_21145</name>
</gene>
<dbReference type="AlphaFoldDB" id="A0A3N0DPJ8"/>
<organism evidence="2 3">
    <name type="scientific">Sinomicrobium pectinilyticum</name>
    <dbReference type="NCBI Taxonomy" id="1084421"/>
    <lineage>
        <taxon>Bacteria</taxon>
        <taxon>Pseudomonadati</taxon>
        <taxon>Bacteroidota</taxon>
        <taxon>Flavobacteriia</taxon>
        <taxon>Flavobacteriales</taxon>
        <taxon>Flavobacteriaceae</taxon>
        <taxon>Sinomicrobium</taxon>
    </lineage>
</organism>
<comment type="caution">
    <text evidence="2">The sequence shown here is derived from an EMBL/GenBank/DDBJ whole genome shotgun (WGS) entry which is preliminary data.</text>
</comment>
<evidence type="ECO:0000313" key="3">
    <source>
        <dbReference type="Proteomes" id="UP000267469"/>
    </source>
</evidence>
<dbReference type="RefSeq" id="WP_123218014.1">
    <property type="nucleotide sequence ID" value="NZ_RJTM01000162.1"/>
</dbReference>
<keyword evidence="1" id="KW-0472">Membrane</keyword>
<accession>A0A3N0DPJ8</accession>
<evidence type="ECO:0000313" key="2">
    <source>
        <dbReference type="EMBL" id="RNL77376.1"/>
    </source>
</evidence>
<protein>
    <submittedName>
        <fullName evidence="2">DUF4230 domain-containing protein</fullName>
    </submittedName>
</protein>
<dbReference type="Proteomes" id="UP000267469">
    <property type="component" value="Unassembled WGS sequence"/>
</dbReference>
<evidence type="ECO:0000256" key="1">
    <source>
        <dbReference type="SAM" id="Phobius"/>
    </source>
</evidence>
<sequence length="218" mass="25281">MNDIFTLLVGLVLGVIATYWLYTYLKRRQSRQLTQKQSVVLLEKIRRVCKLTTVEGDFAEIYHYENTRQHLLSLISSRKKALIIINAKVHIGFDLRKVKMRADNNRKHIVLTDFPQPQVMSIEPDLKYYDVKNGLFNRFASTDLTELNKEAKQHILDKIPESGLMETARKEVLEAVLLIETIVQTIGWKLDYSALEVTAGEKEMIEEETRKSLRSEDA</sequence>
<reference evidence="2 3" key="1">
    <citation type="submission" date="2018-10" db="EMBL/GenBank/DDBJ databases">
        <title>Sinomicrobium pectinilyticum sp. nov., a pectinase-producing bacterium isolated from alkaline and saline soil, and emended description of the genus Sinomicrobium.</title>
        <authorList>
            <person name="Cheng B."/>
            <person name="Li C."/>
            <person name="Lai Q."/>
            <person name="Du M."/>
            <person name="Shao Z."/>
            <person name="Xu P."/>
            <person name="Yang C."/>
        </authorList>
    </citation>
    <scope>NUCLEOTIDE SEQUENCE [LARGE SCALE GENOMIC DNA]</scope>
    <source>
        <strain evidence="2 3">5DNS001</strain>
    </source>
</reference>
<dbReference type="OrthoDB" id="669131at2"/>
<proteinExistence type="predicted"/>
<keyword evidence="1" id="KW-1133">Transmembrane helix</keyword>